<keyword evidence="1" id="KW-0378">Hydrolase</keyword>
<name>A0A3G4ZKD0_9VIRU</name>
<accession>A0A3G4ZKD0</accession>
<dbReference type="PANTHER" id="PTHR31956">
    <property type="entry name" value="NON-SPECIFIC PHOSPHOLIPASE C4-RELATED"/>
    <property type="match status" value="1"/>
</dbReference>
<organism evidence="2">
    <name type="scientific">Terrestrivirus sp</name>
    <dbReference type="NCBI Taxonomy" id="2487775"/>
    <lineage>
        <taxon>Viruses</taxon>
        <taxon>Varidnaviria</taxon>
        <taxon>Bamfordvirae</taxon>
        <taxon>Nucleocytoviricota</taxon>
        <taxon>Megaviricetes</taxon>
        <taxon>Imitervirales</taxon>
        <taxon>Mimiviridae</taxon>
        <taxon>Klosneuvirinae</taxon>
    </lineage>
</organism>
<evidence type="ECO:0008006" key="3">
    <source>
        <dbReference type="Google" id="ProtNLM"/>
    </source>
</evidence>
<dbReference type="PANTHER" id="PTHR31956:SF8">
    <property type="entry name" value="ACID PHOSPHATASE PHOA (AFU_ORTHOLOGUE AFUA_1G03570)"/>
    <property type="match status" value="1"/>
</dbReference>
<dbReference type="EMBL" id="MK071979">
    <property type="protein sequence ID" value="AYV75286.1"/>
    <property type="molecule type" value="Genomic_DNA"/>
</dbReference>
<dbReference type="Pfam" id="PF04185">
    <property type="entry name" value="Phosphoesterase"/>
    <property type="match status" value="1"/>
</dbReference>
<sequence>MIYIQKYTYIQSFMTKSMFFVVLENQDLQSTLQKSFFKMLAETGTLLTDYHGINITPGANDTAHFSYLQYLSLTSGDAIQIKNDAIKTFDVENLSNLFEEKGISWKSYVENLPVGSPFLFNNDYNQINYLDEPVNKFYPSYVRKHNPFINYLNVQNDPKKYKNIVNATQLISDIEYDRVPQYALYIPNMTNNGHNTNLDVANDAMISTFMPLFKNKNFTKDRIFIFLFDESYFKTDPTNLIYATFWGDSVKKDNKITENYNHYNMYYTVIDNFKLKGYENPKYPPIVGFMKKNK</sequence>
<reference evidence="2" key="1">
    <citation type="submission" date="2018-10" db="EMBL/GenBank/DDBJ databases">
        <title>Hidden diversity of soil giant viruses.</title>
        <authorList>
            <person name="Schulz F."/>
            <person name="Alteio L."/>
            <person name="Goudeau D."/>
            <person name="Ryan E.M."/>
            <person name="Malmstrom R.R."/>
            <person name="Blanchard J."/>
            <person name="Woyke T."/>
        </authorList>
    </citation>
    <scope>NUCLEOTIDE SEQUENCE</scope>
    <source>
        <strain evidence="2">TEV1</strain>
    </source>
</reference>
<evidence type="ECO:0000256" key="1">
    <source>
        <dbReference type="ARBA" id="ARBA00022801"/>
    </source>
</evidence>
<protein>
    <recommendedName>
        <fullName evidence="3">Phosphoesterase</fullName>
    </recommendedName>
</protein>
<dbReference type="InterPro" id="IPR007312">
    <property type="entry name" value="Phosphoesterase"/>
</dbReference>
<proteinExistence type="predicted"/>
<gene>
    <name evidence="2" type="ORF">Terrestrivirus1_160</name>
</gene>
<dbReference type="GO" id="GO:0016788">
    <property type="term" value="F:hydrolase activity, acting on ester bonds"/>
    <property type="evidence" value="ECO:0007669"/>
    <property type="project" value="InterPro"/>
</dbReference>
<evidence type="ECO:0000313" key="2">
    <source>
        <dbReference type="EMBL" id="AYV75286.1"/>
    </source>
</evidence>
<dbReference type="GO" id="GO:0009395">
    <property type="term" value="P:phospholipid catabolic process"/>
    <property type="evidence" value="ECO:0007669"/>
    <property type="project" value="TreeGrafter"/>
</dbReference>